<dbReference type="InterPro" id="IPR018170">
    <property type="entry name" value="Aldo/ket_reductase_CS"/>
</dbReference>
<evidence type="ECO:0000259" key="1">
    <source>
        <dbReference type="Pfam" id="PF00248"/>
    </source>
</evidence>
<gene>
    <name evidence="2" type="ORF">METZ01_LOCUS437996</name>
</gene>
<dbReference type="EMBL" id="UINC01177476">
    <property type="protein sequence ID" value="SVD85142.1"/>
    <property type="molecule type" value="Genomic_DNA"/>
</dbReference>
<dbReference type="PANTHER" id="PTHR11732">
    <property type="entry name" value="ALDO/KETO REDUCTASE"/>
    <property type="match status" value="1"/>
</dbReference>
<feature type="domain" description="NADP-dependent oxidoreductase" evidence="1">
    <location>
        <begin position="2"/>
        <end position="133"/>
    </location>
</feature>
<protein>
    <recommendedName>
        <fullName evidence="1">NADP-dependent oxidoreductase domain-containing protein</fullName>
    </recommendedName>
</protein>
<reference evidence="2" key="1">
    <citation type="submission" date="2018-05" db="EMBL/GenBank/DDBJ databases">
        <authorList>
            <person name="Lanie J.A."/>
            <person name="Ng W.-L."/>
            <person name="Kazmierczak K.M."/>
            <person name="Andrzejewski T.M."/>
            <person name="Davidsen T.M."/>
            <person name="Wayne K.J."/>
            <person name="Tettelin H."/>
            <person name="Glass J.I."/>
            <person name="Rusch D."/>
            <person name="Podicherti R."/>
            <person name="Tsui H.-C.T."/>
            <person name="Winkler M.E."/>
        </authorList>
    </citation>
    <scope>NUCLEOTIDE SEQUENCE</scope>
</reference>
<dbReference type="Gene3D" id="3.20.20.100">
    <property type="entry name" value="NADP-dependent oxidoreductase domain"/>
    <property type="match status" value="1"/>
</dbReference>
<proteinExistence type="predicted"/>
<dbReference type="GO" id="GO:0016491">
    <property type="term" value="F:oxidoreductase activity"/>
    <property type="evidence" value="ECO:0007669"/>
    <property type="project" value="InterPro"/>
</dbReference>
<dbReference type="PRINTS" id="PR00069">
    <property type="entry name" value="ALDKETRDTASE"/>
</dbReference>
<dbReference type="PROSITE" id="PS00798">
    <property type="entry name" value="ALDOKETO_REDUCTASE_1"/>
    <property type="match status" value="1"/>
</dbReference>
<sequence>MLGLGTWDLRGTACETVIPQALEMGYRHIDTAWMYENQREVGVGLRASGVARDQYFLTSKIWKTHLRPGDVRTQHAENLEQLGLDCVDLLLVHWPVDDVPIDETMGAFAELVDAGQVTSVGVSNFSEEQLDAACAAC</sequence>
<dbReference type="SUPFAM" id="SSF51430">
    <property type="entry name" value="NAD(P)-linked oxidoreductase"/>
    <property type="match status" value="1"/>
</dbReference>
<dbReference type="Pfam" id="PF00248">
    <property type="entry name" value="Aldo_ket_red"/>
    <property type="match status" value="1"/>
</dbReference>
<accession>A0A382YPE2</accession>
<feature type="non-terminal residue" evidence="2">
    <location>
        <position position="137"/>
    </location>
</feature>
<dbReference type="InterPro" id="IPR023210">
    <property type="entry name" value="NADP_OxRdtase_dom"/>
</dbReference>
<dbReference type="AlphaFoldDB" id="A0A382YPE2"/>
<evidence type="ECO:0000313" key="2">
    <source>
        <dbReference type="EMBL" id="SVD85142.1"/>
    </source>
</evidence>
<dbReference type="InterPro" id="IPR036812">
    <property type="entry name" value="NAD(P)_OxRdtase_dom_sf"/>
</dbReference>
<organism evidence="2">
    <name type="scientific">marine metagenome</name>
    <dbReference type="NCBI Taxonomy" id="408172"/>
    <lineage>
        <taxon>unclassified sequences</taxon>
        <taxon>metagenomes</taxon>
        <taxon>ecological metagenomes</taxon>
    </lineage>
</organism>
<name>A0A382YPE2_9ZZZZ</name>
<dbReference type="InterPro" id="IPR020471">
    <property type="entry name" value="AKR"/>
</dbReference>